<dbReference type="GeneID" id="39515046"/>
<accession>A0A0F6RIQ6</accession>
<dbReference type="Gene3D" id="3.20.20.450">
    <property type="entry name" value="EAL domain"/>
    <property type="match status" value="1"/>
</dbReference>
<evidence type="ECO:0000313" key="2">
    <source>
        <dbReference type="EMBL" id="AKE62230.1"/>
    </source>
</evidence>
<dbReference type="PANTHER" id="PTHR33121">
    <property type="entry name" value="CYCLIC DI-GMP PHOSPHODIESTERASE PDEF"/>
    <property type="match status" value="1"/>
</dbReference>
<dbReference type="InterPro" id="IPR050706">
    <property type="entry name" value="Cyclic-di-GMP_PDE-like"/>
</dbReference>
<sequence length="266" mass="29230">MGTAPATHSLTAPTVNALADGLNKGEFVPFYQPLWDVQHQCWEGAETLIRWQHPTEGLIQSDTFIPVAEQSGLILELGAFVLRAACQQMMHWRQRGLPEGIIAVNVSALQIHQPDFVEDLARILRDTGLPAPALELELTETLALEDTPILIENLHRCQALGIRLSIDDFGTGSSSLARLQCCPVTRLKIDKTFVTHMTTEPKDRAITESVITLGHNLNLSIVAEGVETATQQQLLEKLGCDVLQGYRLARPADAETTEALWPGRSV</sequence>
<dbReference type="InterPro" id="IPR035919">
    <property type="entry name" value="EAL_sf"/>
</dbReference>
<dbReference type="InterPro" id="IPR001633">
    <property type="entry name" value="EAL_dom"/>
</dbReference>
<reference evidence="2 3" key="1">
    <citation type="submission" date="2015-03" db="EMBL/GenBank/DDBJ databases">
        <title>Complete genome sequence of Citrobacter amalonaticus Y19.</title>
        <authorList>
            <person name="Park S."/>
        </authorList>
    </citation>
    <scope>NUCLEOTIDE SEQUENCE [LARGE SCALE GENOMIC DNA]</scope>
    <source>
        <strain evidence="2 3">Y19</strain>
        <plasmid evidence="3">Plasmid</plasmid>
    </source>
</reference>
<dbReference type="Proteomes" id="UP000034085">
    <property type="component" value="Plasmid"/>
</dbReference>
<evidence type="ECO:0000313" key="3">
    <source>
        <dbReference type="Proteomes" id="UP000034085"/>
    </source>
</evidence>
<evidence type="ECO:0000259" key="1">
    <source>
        <dbReference type="PROSITE" id="PS50883"/>
    </source>
</evidence>
<proteinExistence type="predicted"/>
<name>A0A0F6RIQ6_CITAM</name>
<organism evidence="2 3">
    <name type="scientific">Citrobacter amalonaticus Y19</name>
    <dbReference type="NCBI Taxonomy" id="1261127"/>
    <lineage>
        <taxon>Bacteria</taxon>
        <taxon>Pseudomonadati</taxon>
        <taxon>Pseudomonadota</taxon>
        <taxon>Gammaproteobacteria</taxon>
        <taxon>Enterobacterales</taxon>
        <taxon>Enterobacteriaceae</taxon>
        <taxon>Citrobacter</taxon>
    </lineage>
</organism>
<dbReference type="CDD" id="cd01948">
    <property type="entry name" value="EAL"/>
    <property type="match status" value="1"/>
</dbReference>
<dbReference type="PATRIC" id="fig|1261127.3.peg.5644"/>
<dbReference type="EMBL" id="CP011133">
    <property type="protein sequence ID" value="AKE62230.1"/>
    <property type="molecule type" value="Genomic_DNA"/>
</dbReference>
<gene>
    <name evidence="2" type="ORF">F384_27185</name>
</gene>
<dbReference type="RefSeq" id="WP_020833625.1">
    <property type="nucleotide sequence ID" value="NZ_CP011133.1"/>
</dbReference>
<protein>
    <submittedName>
        <fullName evidence="2">Diguanylate phosphodiesterase</fullName>
    </submittedName>
</protein>
<dbReference type="OrthoDB" id="9804951at2"/>
<keyword evidence="2" id="KW-0614">Plasmid</keyword>
<dbReference type="SMART" id="SM00052">
    <property type="entry name" value="EAL"/>
    <property type="match status" value="1"/>
</dbReference>
<dbReference type="KEGG" id="cama:F384_27185"/>
<dbReference type="PANTHER" id="PTHR33121:SF70">
    <property type="entry name" value="SIGNALING PROTEIN YKOW"/>
    <property type="match status" value="1"/>
</dbReference>
<dbReference type="PROSITE" id="PS50883">
    <property type="entry name" value="EAL"/>
    <property type="match status" value="1"/>
</dbReference>
<dbReference type="GO" id="GO:0071111">
    <property type="term" value="F:cyclic-guanylate-specific phosphodiesterase activity"/>
    <property type="evidence" value="ECO:0007669"/>
    <property type="project" value="InterPro"/>
</dbReference>
<geneLocation type="plasmid" evidence="2">
    <name>unnamed</name>
</geneLocation>
<dbReference type="HOGENOM" id="CLU_000445_70_50_6"/>
<feature type="domain" description="EAL" evidence="1">
    <location>
        <begin position="11"/>
        <end position="265"/>
    </location>
</feature>
<dbReference type="AlphaFoldDB" id="A0A0F6RIQ6"/>
<dbReference type="Pfam" id="PF00563">
    <property type="entry name" value="EAL"/>
    <property type="match status" value="1"/>
</dbReference>
<dbReference type="SUPFAM" id="SSF141868">
    <property type="entry name" value="EAL domain-like"/>
    <property type="match status" value="1"/>
</dbReference>